<evidence type="ECO:0000256" key="3">
    <source>
        <dbReference type="ARBA" id="ARBA00008725"/>
    </source>
</evidence>
<comment type="similarity">
    <text evidence="3 12">Belongs to the PstS family.</text>
</comment>
<evidence type="ECO:0000256" key="7">
    <source>
        <dbReference type="ARBA" id="ARBA00022592"/>
    </source>
</evidence>
<protein>
    <recommendedName>
        <fullName evidence="12">Phosphate-binding protein</fullName>
    </recommendedName>
</protein>
<dbReference type="KEGG" id="lbk:LVISKB_1848"/>
<dbReference type="CDD" id="cd13653">
    <property type="entry name" value="PBP2_phosphate_like_1"/>
    <property type="match status" value="1"/>
</dbReference>
<gene>
    <name evidence="14" type="ORF">LVISKB_1848</name>
</gene>
<evidence type="ECO:0000256" key="5">
    <source>
        <dbReference type="ARBA" id="ARBA00022448"/>
    </source>
</evidence>
<evidence type="ECO:0000256" key="9">
    <source>
        <dbReference type="ARBA" id="ARBA00023136"/>
    </source>
</evidence>
<dbReference type="HOGENOM" id="CLU_026228_5_0_9"/>
<evidence type="ECO:0000313" key="14">
    <source>
        <dbReference type="EMBL" id="BAN07483.1"/>
    </source>
</evidence>
<dbReference type="PANTHER" id="PTHR30570">
    <property type="entry name" value="PERIPLASMIC PHOSPHATE BINDING COMPONENT OF PHOSPHATE ABC TRANSPORTER"/>
    <property type="match status" value="1"/>
</dbReference>
<dbReference type="GO" id="GO:0042301">
    <property type="term" value="F:phosphate ion binding"/>
    <property type="evidence" value="ECO:0007669"/>
    <property type="project" value="UniProtKB-UniRule"/>
</dbReference>
<comment type="subunit">
    <text evidence="4 12">The complex is composed of two ATP-binding proteins (PstB), two transmembrane proteins (PstC and PstA) and a solute-binding protein (PstS).</text>
</comment>
<keyword evidence="5 12" id="KW-0813">Transport</keyword>
<name>M5AF62_LEVBR</name>
<dbReference type="PANTHER" id="PTHR30570:SF4">
    <property type="entry name" value="PHOSPHATE-BINDING PROTEIN PSTS 1"/>
    <property type="match status" value="1"/>
</dbReference>
<organism evidence="14 15">
    <name type="scientific">Levilactobacillus brevis KB290</name>
    <dbReference type="NCBI Taxonomy" id="1001583"/>
    <lineage>
        <taxon>Bacteria</taxon>
        <taxon>Bacillati</taxon>
        <taxon>Bacillota</taxon>
        <taxon>Bacilli</taxon>
        <taxon>Lactobacillales</taxon>
        <taxon>Lactobacillaceae</taxon>
        <taxon>Levilactobacillus</taxon>
    </lineage>
</organism>
<evidence type="ECO:0000256" key="2">
    <source>
        <dbReference type="ARBA" id="ARBA00004193"/>
    </source>
</evidence>
<reference evidence="14 15" key="1">
    <citation type="journal article" date="2013" name="PLoS ONE">
        <title>Genomic Analysis by Deep Sequencing of the Probiotic Lactobacillus brevis KB290 Harboring Nine Plasmids Reveals Genomic Stability.</title>
        <authorList>
            <person name="Fukao M."/>
            <person name="Oshima K."/>
            <person name="Morita H."/>
            <person name="Toh H."/>
            <person name="Suda W."/>
            <person name="Kim S.W."/>
            <person name="Suzuki S."/>
            <person name="Yakabe T."/>
            <person name="Hattori M."/>
            <person name="Yajima N."/>
        </authorList>
    </citation>
    <scope>NUCLEOTIDE SEQUENCE [LARGE SCALE GENOMIC DNA]</scope>
    <source>
        <strain evidence="14 15">KB290</strain>
    </source>
</reference>
<dbReference type="Pfam" id="PF12849">
    <property type="entry name" value="PBP_like_2"/>
    <property type="match status" value="1"/>
</dbReference>
<proteinExistence type="inferred from homology"/>
<evidence type="ECO:0000256" key="8">
    <source>
        <dbReference type="ARBA" id="ARBA00022729"/>
    </source>
</evidence>
<accession>M5AF62</accession>
<comment type="function">
    <text evidence="12">Involved in the system for phosphate transport across the cytoplasmic membrane.</text>
</comment>
<keyword evidence="10 12" id="KW-0564">Palmitate</keyword>
<evidence type="ECO:0000256" key="4">
    <source>
        <dbReference type="ARBA" id="ARBA00011529"/>
    </source>
</evidence>
<feature type="domain" description="PBP" evidence="13">
    <location>
        <begin position="46"/>
        <end position="278"/>
    </location>
</feature>
<evidence type="ECO:0000256" key="11">
    <source>
        <dbReference type="ARBA" id="ARBA00023288"/>
    </source>
</evidence>
<dbReference type="GO" id="GO:0005886">
    <property type="term" value="C:plasma membrane"/>
    <property type="evidence" value="ECO:0007669"/>
    <property type="project" value="UniProtKB-SubCell"/>
</dbReference>
<evidence type="ECO:0000256" key="6">
    <source>
        <dbReference type="ARBA" id="ARBA00022475"/>
    </source>
</evidence>
<dbReference type="EMBL" id="AP012167">
    <property type="protein sequence ID" value="BAN07483.1"/>
    <property type="molecule type" value="Genomic_DNA"/>
</dbReference>
<dbReference type="AlphaFoldDB" id="M5AF62"/>
<keyword evidence="6 12" id="KW-1003">Cell membrane</keyword>
<dbReference type="InterPro" id="IPR024370">
    <property type="entry name" value="PBP_domain"/>
</dbReference>
<dbReference type="PATRIC" id="fig|1001583.3.peg.1838"/>
<evidence type="ECO:0000256" key="12">
    <source>
        <dbReference type="RuleBase" id="RU367119"/>
    </source>
</evidence>
<comment type="function">
    <text evidence="1">Part of the ABC transporter complex PstSACB involved in phosphate import.</text>
</comment>
<dbReference type="InterPro" id="IPR011862">
    <property type="entry name" value="Phos-bd"/>
</dbReference>
<evidence type="ECO:0000313" key="15">
    <source>
        <dbReference type="Proteomes" id="UP000012042"/>
    </source>
</evidence>
<dbReference type="SUPFAM" id="SSF53850">
    <property type="entry name" value="Periplasmic binding protein-like II"/>
    <property type="match status" value="1"/>
</dbReference>
<keyword evidence="9" id="KW-0472">Membrane</keyword>
<keyword evidence="11 12" id="KW-0449">Lipoprotein</keyword>
<dbReference type="Proteomes" id="UP000012042">
    <property type="component" value="Chromosome"/>
</dbReference>
<dbReference type="NCBIfam" id="TIGR02136">
    <property type="entry name" value="ptsS_2"/>
    <property type="match status" value="1"/>
</dbReference>
<sequence>MWWFNYFKRHGVTEMNKGSKLAMGIAAISLLLVGCGKATSSTSSKSSSAALSGKVTAVGSTALQPLAAKAGSNFTTKNSKVNLTVQGGGSGTGLSQVQSGAVSIGNSDIFAEEKDGIKADKLTDHKVAVVGMAPVVNKDTGVKNLKMAQLKQIFMGKITNWKEVGGKNQKIVIINRAQGSGTRATFENAVLKGATAVKSQEQDSNGAVQKIVATTPGAISYLAFSYFTNKLQAVSIDNVTPTDNNVETNKWKVWSYEHMYTKGTPDKATAAFLSYMNSKTVQNGLVKDMGYISIHDMKVTKNAKGVVTQN</sequence>
<keyword evidence="7 12" id="KW-0592">Phosphate transport</keyword>
<evidence type="ECO:0000259" key="13">
    <source>
        <dbReference type="Pfam" id="PF12849"/>
    </source>
</evidence>
<dbReference type="Gene3D" id="3.40.190.10">
    <property type="entry name" value="Periplasmic binding protein-like II"/>
    <property type="match status" value="2"/>
</dbReference>
<evidence type="ECO:0000256" key="10">
    <source>
        <dbReference type="ARBA" id="ARBA00023139"/>
    </source>
</evidence>
<dbReference type="InterPro" id="IPR050811">
    <property type="entry name" value="Phosphate_ABC_transporter"/>
</dbReference>
<comment type="subcellular location">
    <subcellularLocation>
        <location evidence="2 12">Cell membrane</location>
        <topology evidence="2 12">Lipid-anchor</topology>
    </subcellularLocation>
</comment>
<evidence type="ECO:0000256" key="1">
    <source>
        <dbReference type="ARBA" id="ARBA00002841"/>
    </source>
</evidence>
<dbReference type="GO" id="GO:0006817">
    <property type="term" value="P:phosphate ion transport"/>
    <property type="evidence" value="ECO:0007669"/>
    <property type="project" value="UniProtKB-UniRule"/>
</dbReference>
<keyword evidence="8" id="KW-0732">Signal</keyword>